<dbReference type="InterPro" id="IPR000719">
    <property type="entry name" value="Prot_kinase_dom"/>
</dbReference>
<dbReference type="Pfam" id="PF07714">
    <property type="entry name" value="PK_Tyr_Ser-Thr"/>
    <property type="match status" value="1"/>
</dbReference>
<organism evidence="2 3">
    <name type="scientific">Rhizophagus clarus</name>
    <dbReference type="NCBI Taxonomy" id="94130"/>
    <lineage>
        <taxon>Eukaryota</taxon>
        <taxon>Fungi</taxon>
        <taxon>Fungi incertae sedis</taxon>
        <taxon>Mucoromycota</taxon>
        <taxon>Glomeromycotina</taxon>
        <taxon>Glomeromycetes</taxon>
        <taxon>Glomerales</taxon>
        <taxon>Glomeraceae</taxon>
        <taxon>Rhizophagus</taxon>
    </lineage>
</organism>
<reference evidence="2" key="1">
    <citation type="submission" date="2019-10" db="EMBL/GenBank/DDBJ databases">
        <title>Conservation and host-specific expression of non-tandemly repeated heterogenous ribosome RNA gene in arbuscular mycorrhizal fungi.</title>
        <authorList>
            <person name="Maeda T."/>
            <person name="Kobayashi Y."/>
            <person name="Nakagawa T."/>
            <person name="Ezawa T."/>
            <person name="Yamaguchi K."/>
            <person name="Bino T."/>
            <person name="Nishimoto Y."/>
            <person name="Shigenobu S."/>
            <person name="Kawaguchi M."/>
        </authorList>
    </citation>
    <scope>NUCLEOTIDE SEQUENCE</scope>
    <source>
        <strain evidence="2">HR1</strain>
    </source>
</reference>
<dbReference type="Proteomes" id="UP000615446">
    <property type="component" value="Unassembled WGS sequence"/>
</dbReference>
<feature type="domain" description="Protein kinase" evidence="1">
    <location>
        <begin position="1"/>
        <end position="149"/>
    </location>
</feature>
<sequence>MVKYIGSGGFILTSIRDSTSNYMLVMKYYEMETYALIGDVGLYGPCNLHENDNSGQIYSVLPYIAPEVLRGKSHSAASDMYLLGIIMNILATGKSPWYNRAHDISLAKDICDGERLEIPEDTPSFYARLMRQCWNNEPEKHPLVTDLYK</sequence>
<dbReference type="InterPro" id="IPR051681">
    <property type="entry name" value="Ser/Thr_Kinases-Pseudokinases"/>
</dbReference>
<name>A0A8H3QHY9_9GLOM</name>
<dbReference type="Gene3D" id="1.10.510.10">
    <property type="entry name" value="Transferase(Phosphotransferase) domain 1"/>
    <property type="match status" value="1"/>
</dbReference>
<accession>A0A8H3QHY9</accession>
<dbReference type="PANTHER" id="PTHR44329">
    <property type="entry name" value="SERINE/THREONINE-PROTEIN KINASE TNNI3K-RELATED"/>
    <property type="match status" value="1"/>
</dbReference>
<keyword evidence="2" id="KW-0418">Kinase</keyword>
<dbReference type="AlphaFoldDB" id="A0A8H3QHY9"/>
<proteinExistence type="predicted"/>
<gene>
    <name evidence="2" type="ORF">RCL2_000704700</name>
</gene>
<dbReference type="GO" id="GO:0005524">
    <property type="term" value="F:ATP binding"/>
    <property type="evidence" value="ECO:0007669"/>
    <property type="project" value="InterPro"/>
</dbReference>
<protein>
    <submittedName>
        <fullName evidence="2">Kinase-like domain-containing protein</fullName>
    </submittedName>
</protein>
<dbReference type="EMBL" id="BLAL01000044">
    <property type="protein sequence ID" value="GES79747.1"/>
    <property type="molecule type" value="Genomic_DNA"/>
</dbReference>
<dbReference type="OrthoDB" id="3205772at2759"/>
<comment type="caution">
    <text evidence="2">The sequence shown here is derived from an EMBL/GenBank/DDBJ whole genome shotgun (WGS) entry which is preliminary data.</text>
</comment>
<dbReference type="PROSITE" id="PS50011">
    <property type="entry name" value="PROTEIN_KINASE_DOM"/>
    <property type="match status" value="1"/>
</dbReference>
<keyword evidence="2" id="KW-0808">Transferase</keyword>
<dbReference type="InterPro" id="IPR001245">
    <property type="entry name" value="Ser-Thr/Tyr_kinase_cat_dom"/>
</dbReference>
<dbReference type="GO" id="GO:0004674">
    <property type="term" value="F:protein serine/threonine kinase activity"/>
    <property type="evidence" value="ECO:0007669"/>
    <property type="project" value="TreeGrafter"/>
</dbReference>
<evidence type="ECO:0000259" key="1">
    <source>
        <dbReference type="PROSITE" id="PS50011"/>
    </source>
</evidence>
<evidence type="ECO:0000313" key="2">
    <source>
        <dbReference type="EMBL" id="GES79747.1"/>
    </source>
</evidence>
<dbReference type="SUPFAM" id="SSF56112">
    <property type="entry name" value="Protein kinase-like (PK-like)"/>
    <property type="match status" value="1"/>
</dbReference>
<dbReference type="InterPro" id="IPR011009">
    <property type="entry name" value="Kinase-like_dom_sf"/>
</dbReference>
<evidence type="ECO:0000313" key="3">
    <source>
        <dbReference type="Proteomes" id="UP000615446"/>
    </source>
</evidence>